<proteinExistence type="inferred from homology"/>
<dbReference type="SUPFAM" id="SSF52467">
    <property type="entry name" value="DHS-like NAD/FAD-binding domain"/>
    <property type="match status" value="1"/>
</dbReference>
<dbReference type="EMBL" id="LFJN01000021">
    <property type="protein sequence ID" value="KPI37868.1"/>
    <property type="molecule type" value="Genomic_DNA"/>
</dbReference>
<keyword evidence="6" id="KW-0520">NAD</keyword>
<organism evidence="10 11">
    <name type="scientific">Cyphellophora attinorum</name>
    <dbReference type="NCBI Taxonomy" id="1664694"/>
    <lineage>
        <taxon>Eukaryota</taxon>
        <taxon>Fungi</taxon>
        <taxon>Dikarya</taxon>
        <taxon>Ascomycota</taxon>
        <taxon>Pezizomycotina</taxon>
        <taxon>Eurotiomycetes</taxon>
        <taxon>Chaetothyriomycetidae</taxon>
        <taxon>Chaetothyriales</taxon>
        <taxon>Cyphellophoraceae</taxon>
        <taxon>Cyphellophora</taxon>
    </lineage>
</organism>
<dbReference type="PANTHER" id="PTHR11085">
    <property type="entry name" value="NAD-DEPENDENT PROTEIN DEACYLASE SIRTUIN-5, MITOCHONDRIAL-RELATED"/>
    <property type="match status" value="1"/>
</dbReference>
<dbReference type="RefSeq" id="XP_017997831.1">
    <property type="nucleotide sequence ID" value="XM_018143101.1"/>
</dbReference>
<evidence type="ECO:0000256" key="2">
    <source>
        <dbReference type="ARBA" id="ARBA00006924"/>
    </source>
</evidence>
<dbReference type="VEuPathDB" id="FungiDB:AB675_3078"/>
<feature type="binding site" evidence="7">
    <location>
        <position position="188"/>
    </location>
    <ligand>
        <name>Zn(2+)</name>
        <dbReference type="ChEBI" id="CHEBI:29105"/>
    </ligand>
</feature>
<evidence type="ECO:0000313" key="11">
    <source>
        <dbReference type="Proteomes" id="UP000038010"/>
    </source>
</evidence>
<evidence type="ECO:0000256" key="8">
    <source>
        <dbReference type="SAM" id="MobiDB-lite"/>
    </source>
</evidence>
<feature type="binding site" evidence="7">
    <location>
        <position position="186"/>
    </location>
    <ligand>
        <name>Zn(2+)</name>
        <dbReference type="ChEBI" id="CHEBI:29105"/>
    </ligand>
</feature>
<dbReference type="GO" id="GO:0046970">
    <property type="term" value="F:histone H4K16 deacetylase activity, NAD-dependent"/>
    <property type="evidence" value="ECO:0007669"/>
    <property type="project" value="TreeGrafter"/>
</dbReference>
<sequence>MAAEKRRKLNRYNTVDDAVRLLKESKNIGILCGAGISTAVGIPDFRSKDGLYNSVTFRFTDPQQLFYRETFEDDPKAFWTDVFPIVPKLIQGDVLRRDGSESKHAIAAIPKYSKVHSFFDLLQSKGKLNTIFTQNIDALELAADVEPDKIIACHGSWDTATCLSCDGKIHANDYLPVVLDHKLPLCECGRPEPADPNARKSARTKKEVVLDDDQVRYLPTYGGQQVTQKKRVGRKKRRAMEAELDDILKRDSDDDDKFDPPARRGLLKPDITFFGESVVSSYQPRLDAVKDDLDLLIIIGTSLAAAPVSQLPLEIPPDVPQIWVSNKTLKTSLVRGLQVDIELIGDADSIITELCARTGWSNGLTNRIWRNHLGSRKQGRIKVLEQVAAARTTDLAKPAAAETAEPIQASIPTLDGTTESNAHIDPVAVGLGLEAVATGLLEPAVPEKTSLLPLVKQQSTNVAHTTSTPVLTTIDSHPAADSATSIVDAATAVDPGLPLPPLTTAPPVVSAVPAVSISPSKSPPLPFRSGIKRPLSIGDALTPPASSVKASALEPRETAKALPPPVLPGSPPDSSPLRPTKVARTQSITNIAERPAVVATVATPAEQGQLKIFADDIFEHITYFKRR</sequence>
<dbReference type="GO" id="GO:0046872">
    <property type="term" value="F:metal ion binding"/>
    <property type="evidence" value="ECO:0007669"/>
    <property type="project" value="UniProtKB-KW"/>
</dbReference>
<feature type="binding site" evidence="7">
    <location>
        <position position="162"/>
    </location>
    <ligand>
        <name>Zn(2+)</name>
        <dbReference type="ChEBI" id="CHEBI:29105"/>
    </ligand>
</feature>
<evidence type="ECO:0000256" key="3">
    <source>
        <dbReference type="ARBA" id="ARBA00022679"/>
    </source>
</evidence>
<dbReference type="GeneID" id="28734981"/>
<gene>
    <name evidence="10" type="ORF">AB675_3078</name>
</gene>
<dbReference type="InterPro" id="IPR026590">
    <property type="entry name" value="Ssirtuin_cat_dom"/>
</dbReference>
<name>A0A0N0NKC3_9EURO</name>
<evidence type="ECO:0000256" key="1">
    <source>
        <dbReference type="ARBA" id="ARBA00001947"/>
    </source>
</evidence>
<dbReference type="GO" id="GO:0005634">
    <property type="term" value="C:nucleus"/>
    <property type="evidence" value="ECO:0007669"/>
    <property type="project" value="TreeGrafter"/>
</dbReference>
<feature type="binding site" evidence="7">
    <location>
        <position position="165"/>
    </location>
    <ligand>
        <name>Zn(2+)</name>
        <dbReference type="ChEBI" id="CHEBI:29105"/>
    </ligand>
</feature>
<comment type="similarity">
    <text evidence="2">Belongs to the sirtuin family. Class I subfamily.</text>
</comment>
<comment type="caution">
    <text evidence="10">The sequence shown here is derived from an EMBL/GenBank/DDBJ whole genome shotgun (WGS) entry which is preliminary data.</text>
</comment>
<dbReference type="PANTHER" id="PTHR11085:SF9">
    <property type="entry name" value="NAD-DEPENDENT PROTEIN DEACETYLASE SIRTUIN-1"/>
    <property type="match status" value="1"/>
</dbReference>
<feature type="domain" description="Deacetylase sirtuin-type" evidence="9">
    <location>
        <begin position="8"/>
        <end position="361"/>
    </location>
</feature>
<dbReference type="Gene3D" id="3.30.1600.10">
    <property type="entry name" value="SIR2/SIRT2 'Small Domain"/>
    <property type="match status" value="1"/>
</dbReference>
<protein>
    <submittedName>
        <fullName evidence="10">NAD-dependent protein deacetylase hst1</fullName>
    </submittedName>
</protein>
<keyword evidence="11" id="KW-1185">Reference proteome</keyword>
<dbReference type="Proteomes" id="UP000038010">
    <property type="component" value="Unassembled WGS sequence"/>
</dbReference>
<comment type="cofactor">
    <cofactor evidence="1">
        <name>Zn(2+)</name>
        <dbReference type="ChEBI" id="CHEBI:29105"/>
    </cofactor>
</comment>
<dbReference type="Gene3D" id="3.40.50.1220">
    <property type="entry name" value="TPP-binding domain"/>
    <property type="match status" value="1"/>
</dbReference>
<keyword evidence="4 7" id="KW-0479">Metal-binding</keyword>
<dbReference type="Pfam" id="PF02146">
    <property type="entry name" value="SIR2"/>
    <property type="match status" value="2"/>
</dbReference>
<dbReference type="InterPro" id="IPR003000">
    <property type="entry name" value="Sirtuin"/>
</dbReference>
<dbReference type="STRING" id="1664694.A0A0N0NKC3"/>
<dbReference type="AlphaFoldDB" id="A0A0N0NKC3"/>
<dbReference type="GO" id="GO:0070403">
    <property type="term" value="F:NAD+ binding"/>
    <property type="evidence" value="ECO:0007669"/>
    <property type="project" value="InterPro"/>
</dbReference>
<evidence type="ECO:0000256" key="5">
    <source>
        <dbReference type="ARBA" id="ARBA00022833"/>
    </source>
</evidence>
<dbReference type="InterPro" id="IPR029035">
    <property type="entry name" value="DHS-like_NAD/FAD-binding_dom"/>
</dbReference>
<keyword evidence="3" id="KW-0808">Transferase</keyword>
<dbReference type="PROSITE" id="PS50305">
    <property type="entry name" value="SIRTUIN"/>
    <property type="match status" value="1"/>
</dbReference>
<evidence type="ECO:0000313" key="10">
    <source>
        <dbReference type="EMBL" id="KPI37868.1"/>
    </source>
</evidence>
<reference evidence="10 11" key="1">
    <citation type="submission" date="2015-06" db="EMBL/GenBank/DDBJ databases">
        <title>Draft genome of the ant-associated black yeast Phialophora attae CBS 131958.</title>
        <authorList>
            <person name="Moreno L.F."/>
            <person name="Stielow B.J."/>
            <person name="de Hoog S."/>
            <person name="Vicente V.A."/>
            <person name="Weiss V.A."/>
            <person name="de Vries M."/>
            <person name="Cruz L.M."/>
            <person name="Souza E.M."/>
        </authorList>
    </citation>
    <scope>NUCLEOTIDE SEQUENCE [LARGE SCALE GENOMIC DNA]</scope>
    <source>
        <strain evidence="10 11">CBS 131958</strain>
    </source>
</reference>
<evidence type="ECO:0000256" key="7">
    <source>
        <dbReference type="PROSITE-ProRule" id="PRU00236"/>
    </source>
</evidence>
<accession>A0A0N0NKC3</accession>
<feature type="compositionally biased region" description="Pro residues" evidence="8">
    <location>
        <begin position="562"/>
        <end position="574"/>
    </location>
</feature>
<dbReference type="OrthoDB" id="434783at2759"/>
<feature type="active site" description="Proton acceptor" evidence="7">
    <location>
        <position position="154"/>
    </location>
</feature>
<feature type="region of interest" description="Disordered" evidence="8">
    <location>
        <begin position="542"/>
        <end position="582"/>
    </location>
</feature>
<evidence type="ECO:0000256" key="4">
    <source>
        <dbReference type="ARBA" id="ARBA00022723"/>
    </source>
</evidence>
<keyword evidence="5 7" id="KW-0862">Zinc</keyword>
<evidence type="ECO:0000259" key="9">
    <source>
        <dbReference type="PROSITE" id="PS50305"/>
    </source>
</evidence>
<dbReference type="InterPro" id="IPR026591">
    <property type="entry name" value="Sirtuin_cat_small_dom_sf"/>
</dbReference>
<evidence type="ECO:0000256" key="6">
    <source>
        <dbReference type="ARBA" id="ARBA00023027"/>
    </source>
</evidence>
<dbReference type="InterPro" id="IPR050134">
    <property type="entry name" value="NAD-dep_sirtuin_deacylases"/>
</dbReference>